<organism evidence="2 3">
    <name type="scientific">Rurimicrobium arvi</name>
    <dbReference type="NCBI Taxonomy" id="2049916"/>
    <lineage>
        <taxon>Bacteria</taxon>
        <taxon>Pseudomonadati</taxon>
        <taxon>Bacteroidota</taxon>
        <taxon>Chitinophagia</taxon>
        <taxon>Chitinophagales</taxon>
        <taxon>Chitinophagaceae</taxon>
        <taxon>Rurimicrobium</taxon>
    </lineage>
</organism>
<dbReference type="EMBL" id="BAABEZ010000004">
    <property type="protein sequence ID" value="GAA4451319.1"/>
    <property type="molecule type" value="Genomic_DNA"/>
</dbReference>
<evidence type="ECO:0000313" key="2">
    <source>
        <dbReference type="EMBL" id="GAA4451319.1"/>
    </source>
</evidence>
<proteinExistence type="predicted"/>
<dbReference type="Proteomes" id="UP001501410">
    <property type="component" value="Unassembled WGS sequence"/>
</dbReference>
<keyword evidence="3" id="KW-1185">Reference proteome</keyword>
<dbReference type="InterPro" id="IPR026444">
    <property type="entry name" value="Secre_tail"/>
</dbReference>
<name>A0ABP8MMR0_9BACT</name>
<comment type="caution">
    <text evidence="2">The sequence shown here is derived from an EMBL/GenBank/DDBJ whole genome shotgun (WGS) entry which is preliminary data.</text>
</comment>
<dbReference type="Pfam" id="PF18962">
    <property type="entry name" value="Por_Secre_tail"/>
    <property type="match status" value="1"/>
</dbReference>
<reference evidence="3" key="1">
    <citation type="journal article" date="2019" name="Int. J. Syst. Evol. Microbiol.">
        <title>The Global Catalogue of Microorganisms (GCM) 10K type strain sequencing project: providing services to taxonomists for standard genome sequencing and annotation.</title>
        <authorList>
            <consortium name="The Broad Institute Genomics Platform"/>
            <consortium name="The Broad Institute Genome Sequencing Center for Infectious Disease"/>
            <person name="Wu L."/>
            <person name="Ma J."/>
        </authorList>
    </citation>
    <scope>NUCLEOTIDE SEQUENCE [LARGE SCALE GENOMIC DNA]</scope>
    <source>
        <strain evidence="3">JCM 31921</strain>
    </source>
</reference>
<dbReference type="NCBIfam" id="TIGR04183">
    <property type="entry name" value="Por_Secre_tail"/>
    <property type="match status" value="1"/>
</dbReference>
<protein>
    <recommendedName>
        <fullName evidence="1">Secretion system C-terminal sorting domain-containing protein</fullName>
    </recommendedName>
</protein>
<gene>
    <name evidence="2" type="ORF">GCM10023092_08790</name>
</gene>
<evidence type="ECO:0000259" key="1">
    <source>
        <dbReference type="Pfam" id="PF18962"/>
    </source>
</evidence>
<sequence length="441" mass="47081">MLASVFAAHANALLKSPVSGALGSGRLAALSMASDGKDVVLLLADNTSLYALDIKDNDPSELVPNAITSIPDFVNTKLKPVAGGATLTVIDMEVNPVSRAVYVLAESGTTSYVFKVRKNGADITLLDLSNVSHSTISWGGSFSVNDMTWGDNKLFVSSGSFSLNGSVVAVAAPFTNGATVTQRKTSMFKSNWGGTYFTSAPLETMTFGVVGTKSRLMGVTTCAPGYSLEAGTLSGSGTLEVKEDFNVNMGVSEKVVFQRHDSKDWLFDLHDDNLYRIGASFLDGTPETSGKYNKNSVLLRDNTGAPVSTLTADQFKQFTGTYSEIAFWDNYRLLVLEKGGTLKLMQTATTAPPLSIAQSVRETAALRLYPNPAHEQISVTLPVASGQVSIDIYALDGRRVQHQIASGAATTIDLKGMPQGQYLLKAVYESGSTEQQFFVIQ</sequence>
<accession>A0ABP8MMR0</accession>
<evidence type="ECO:0000313" key="3">
    <source>
        <dbReference type="Proteomes" id="UP001501410"/>
    </source>
</evidence>
<feature type="domain" description="Secretion system C-terminal sorting" evidence="1">
    <location>
        <begin position="368"/>
        <end position="437"/>
    </location>
</feature>